<dbReference type="Gene3D" id="3.40.1360.10">
    <property type="match status" value="1"/>
</dbReference>
<dbReference type="Gene3D" id="3.90.580.10">
    <property type="entry name" value="Zinc finger, CHC2-type domain"/>
    <property type="match status" value="1"/>
</dbReference>
<proteinExistence type="predicted"/>
<dbReference type="InterPro" id="IPR036977">
    <property type="entry name" value="DNA_primase_Znf_CHC2"/>
</dbReference>
<name>A0ABP8GKB4_9SPHI</name>
<protein>
    <submittedName>
        <fullName evidence="2">Toprim domain-containing protein</fullName>
    </submittedName>
</protein>
<dbReference type="SMART" id="SM00400">
    <property type="entry name" value="ZnF_CHCC"/>
    <property type="match status" value="1"/>
</dbReference>
<evidence type="ECO:0000313" key="2">
    <source>
        <dbReference type="EMBL" id="GAA4325898.1"/>
    </source>
</evidence>
<evidence type="ECO:0000313" key="3">
    <source>
        <dbReference type="Proteomes" id="UP001500582"/>
    </source>
</evidence>
<dbReference type="EMBL" id="BAABFT010000007">
    <property type="protein sequence ID" value="GAA4325898.1"/>
    <property type="molecule type" value="Genomic_DNA"/>
</dbReference>
<gene>
    <name evidence="2" type="ORF">GCM10023149_28440</name>
</gene>
<accession>A0ABP8GKB4</accession>
<feature type="domain" description="Zinc finger CHC2-type" evidence="1">
    <location>
        <begin position="76"/>
        <end position="123"/>
    </location>
</feature>
<reference evidence="3" key="1">
    <citation type="journal article" date="2019" name="Int. J. Syst. Evol. Microbiol.">
        <title>The Global Catalogue of Microorganisms (GCM) 10K type strain sequencing project: providing services to taxonomists for standard genome sequencing and annotation.</title>
        <authorList>
            <consortium name="The Broad Institute Genomics Platform"/>
            <consortium name="The Broad Institute Genome Sequencing Center for Infectious Disease"/>
            <person name="Wu L."/>
            <person name="Ma J."/>
        </authorList>
    </citation>
    <scope>NUCLEOTIDE SEQUENCE [LARGE SCALE GENOMIC DNA]</scope>
    <source>
        <strain evidence="3">JCM 17705</strain>
    </source>
</reference>
<comment type="caution">
    <text evidence="2">The sequence shown here is derived from an EMBL/GenBank/DDBJ whole genome shotgun (WGS) entry which is preliminary data.</text>
</comment>
<organism evidence="2 3">
    <name type="scientific">Mucilaginibacter gynuensis</name>
    <dbReference type="NCBI Taxonomy" id="1302236"/>
    <lineage>
        <taxon>Bacteria</taxon>
        <taxon>Pseudomonadati</taxon>
        <taxon>Bacteroidota</taxon>
        <taxon>Sphingobacteriia</taxon>
        <taxon>Sphingobacteriales</taxon>
        <taxon>Sphingobacteriaceae</taxon>
        <taxon>Mucilaginibacter</taxon>
    </lineage>
</organism>
<evidence type="ECO:0000259" key="1">
    <source>
        <dbReference type="SMART" id="SM00400"/>
    </source>
</evidence>
<dbReference type="Pfam" id="PF13155">
    <property type="entry name" value="Toprim_2"/>
    <property type="match status" value="1"/>
</dbReference>
<dbReference type="Proteomes" id="UP001500582">
    <property type="component" value="Unassembled WGS sequence"/>
</dbReference>
<sequence>MSLRVRYPLPVPLYYSDNLYFINLFNLLIITTSDYMLTAKELKEQASIVELLAKLGYHPVPRHGRERMYISMLRDNDTTPSLSVNDDLGVWFDHGTRKGGNIIDFGLAYWKNLSFAEVVKNIQEVLVIQASEPRILRPRKSVRPPHYIIQEIKDIGTHPAITGYLQSRGILDEAKAYLSEVYYYVENKAGERKLFFAAGWPNDFNGWEVRNKYFKGCLGNKAISFIPGNEKSVAVFEGFLDFLSWKKEYPEHDNSVIVLNSITMLPEAVERAKKFSSIDLYFDRDSAGFGVTKAFCLSLPYATDRSSLYTGYKDYNDMVKAHMTFSKLAANYFSGTRVPFKR</sequence>
<dbReference type="InterPro" id="IPR002694">
    <property type="entry name" value="Znf_CHC2"/>
</dbReference>
<dbReference type="SUPFAM" id="SSF57783">
    <property type="entry name" value="Zinc beta-ribbon"/>
    <property type="match status" value="1"/>
</dbReference>
<keyword evidence="3" id="KW-1185">Reference proteome</keyword>